<evidence type="ECO:0000313" key="1">
    <source>
        <dbReference type="EMBL" id="EAA8665279.1"/>
    </source>
</evidence>
<reference evidence="4" key="1">
    <citation type="submission" date="2016-09" db="EMBL/GenBank/DDBJ databases">
        <title>Whole genome sequencing of Salmonella enterica.</title>
        <authorList>
            <person name="Bell R."/>
        </authorList>
    </citation>
    <scope>NUCLEOTIDE SEQUENCE [LARGE SCALE GENOMIC DNA]</scope>
    <source>
        <strain evidence="4">CFSAN044929</strain>
    </source>
</reference>
<dbReference type="Proteomes" id="UP000839834">
    <property type="component" value="Unassembled WGS sequence"/>
</dbReference>
<dbReference type="EMBL" id="AAACVH010000011">
    <property type="protein sequence ID" value="EAA8665279.1"/>
    <property type="molecule type" value="Genomic_DNA"/>
</dbReference>
<dbReference type="EMBL" id="RSUV01000002">
    <property type="protein sequence ID" value="MIV42688.1"/>
    <property type="molecule type" value="Genomic_DNA"/>
</dbReference>
<dbReference type="Proteomes" id="UP000839530">
    <property type="component" value="Unassembled WGS sequence"/>
</dbReference>
<dbReference type="Proteomes" id="UP000885283">
    <property type="component" value="Unassembled WGS sequence"/>
</dbReference>
<reference evidence="3" key="2">
    <citation type="submission" date="2018-07" db="EMBL/GenBank/DDBJ databases">
        <authorList>
            <consortium name="GenomeTrakr network: Whole genome sequencing for foodborne pathogen traceback"/>
        </authorList>
    </citation>
    <scope>NUCLEOTIDE SEQUENCE [LARGE SCALE GENOMIC DNA]</scope>
    <source>
        <strain evidence="3">CFSAN048114</strain>
        <strain evidence="2">FLUFL-1338</strain>
        <strain evidence="1">FLUFL-367</strain>
    </source>
</reference>
<evidence type="ECO:0000313" key="3">
    <source>
        <dbReference type="EMBL" id="MIV42688.1"/>
    </source>
</evidence>
<comment type="caution">
    <text evidence="4">The sequence shown here is derived from an EMBL/GenBank/DDBJ whole genome shotgun (WGS) entry which is preliminary data.</text>
</comment>
<gene>
    <name evidence="3" type="ORF">A7E06_03665</name>
    <name evidence="4" type="ORF">A7S51_02095</name>
    <name evidence="2" type="ORF">KO51_01120</name>
    <name evidence="1" type="ORF">NL99_09570</name>
</gene>
<dbReference type="AlphaFoldDB" id="A0A3F3J5D1"/>
<evidence type="ECO:0000313" key="4">
    <source>
        <dbReference type="EMBL" id="OHJ57024.1"/>
    </source>
</evidence>
<sequence>MQTYKNHICNYCNHLIFKNSHIQHSYCYQQMKQSLNIKKKKLFWLRTRLLKLQIYYNIIHRWGIKVGR</sequence>
<dbReference type="EMBL" id="MLTE01000001">
    <property type="protein sequence ID" value="OHJ57024.1"/>
    <property type="molecule type" value="Genomic_DNA"/>
</dbReference>
<proteinExistence type="predicted"/>
<dbReference type="Proteomes" id="UP000866740">
    <property type="component" value="Unassembled WGS sequence"/>
</dbReference>
<name>A0A3F3J5D1_SALER</name>
<organism evidence="4">
    <name type="scientific">Salmonella enterica</name>
    <name type="common">Salmonella choleraesuis</name>
    <dbReference type="NCBI Taxonomy" id="28901"/>
    <lineage>
        <taxon>Bacteria</taxon>
        <taxon>Pseudomonadati</taxon>
        <taxon>Pseudomonadota</taxon>
        <taxon>Gammaproteobacteria</taxon>
        <taxon>Enterobacterales</taxon>
        <taxon>Enterobacteriaceae</taxon>
        <taxon>Salmonella</taxon>
    </lineage>
</organism>
<evidence type="ECO:0000313" key="2">
    <source>
        <dbReference type="EMBL" id="MIK90236.1"/>
    </source>
</evidence>
<dbReference type="EMBL" id="RSMR01000001">
    <property type="protein sequence ID" value="MIK90236.1"/>
    <property type="molecule type" value="Genomic_DNA"/>
</dbReference>
<protein>
    <submittedName>
        <fullName evidence="4">Uncharacterized protein</fullName>
    </submittedName>
</protein>
<accession>A0A3F3J5D1</accession>